<gene>
    <name evidence="1" type="ORF">TorRG33x02_262220</name>
</gene>
<dbReference type="AlphaFoldDB" id="A0A2P5D4Y6"/>
<proteinExistence type="predicted"/>
<comment type="caution">
    <text evidence="1">The sequence shown here is derived from an EMBL/GenBank/DDBJ whole genome shotgun (WGS) entry which is preliminary data.</text>
</comment>
<evidence type="ECO:0000313" key="1">
    <source>
        <dbReference type="EMBL" id="PON68370.1"/>
    </source>
</evidence>
<sequence>MEGLAALKRWQRPPRLPTIPRRAVA</sequence>
<reference evidence="2" key="1">
    <citation type="submission" date="2016-06" db="EMBL/GenBank/DDBJ databases">
        <title>Parallel loss of symbiosis genes in relatives of nitrogen-fixing non-legume Parasponia.</title>
        <authorList>
            <person name="Van Velzen R."/>
            <person name="Holmer R."/>
            <person name="Bu F."/>
            <person name="Rutten L."/>
            <person name="Van Zeijl A."/>
            <person name="Liu W."/>
            <person name="Santuari L."/>
            <person name="Cao Q."/>
            <person name="Sharma T."/>
            <person name="Shen D."/>
            <person name="Roswanjaya Y."/>
            <person name="Wardhani T."/>
            <person name="Kalhor M.S."/>
            <person name="Jansen J."/>
            <person name="Van den Hoogen J."/>
            <person name="Gungor B."/>
            <person name="Hartog M."/>
            <person name="Hontelez J."/>
            <person name="Verver J."/>
            <person name="Yang W.-C."/>
            <person name="Schijlen E."/>
            <person name="Repin R."/>
            <person name="Schilthuizen M."/>
            <person name="Schranz E."/>
            <person name="Heidstra R."/>
            <person name="Miyata K."/>
            <person name="Fedorova E."/>
            <person name="Kohlen W."/>
            <person name="Bisseling T."/>
            <person name="Smit S."/>
            <person name="Geurts R."/>
        </authorList>
    </citation>
    <scope>NUCLEOTIDE SEQUENCE [LARGE SCALE GENOMIC DNA]</scope>
    <source>
        <strain evidence="2">cv. RG33-2</strain>
    </source>
</reference>
<name>A0A2P5D4Y6_TREOI</name>
<evidence type="ECO:0000313" key="2">
    <source>
        <dbReference type="Proteomes" id="UP000237000"/>
    </source>
</evidence>
<protein>
    <submittedName>
        <fullName evidence="1">Uncharacterized protein</fullName>
    </submittedName>
</protein>
<dbReference type="Proteomes" id="UP000237000">
    <property type="component" value="Unassembled WGS sequence"/>
</dbReference>
<dbReference type="EMBL" id="JXTC01000296">
    <property type="protein sequence ID" value="PON68370.1"/>
    <property type="molecule type" value="Genomic_DNA"/>
</dbReference>
<dbReference type="InParanoid" id="A0A2P5D4Y6"/>
<organism evidence="1 2">
    <name type="scientific">Trema orientale</name>
    <name type="common">Charcoal tree</name>
    <name type="synonym">Celtis orientalis</name>
    <dbReference type="NCBI Taxonomy" id="63057"/>
    <lineage>
        <taxon>Eukaryota</taxon>
        <taxon>Viridiplantae</taxon>
        <taxon>Streptophyta</taxon>
        <taxon>Embryophyta</taxon>
        <taxon>Tracheophyta</taxon>
        <taxon>Spermatophyta</taxon>
        <taxon>Magnoliopsida</taxon>
        <taxon>eudicotyledons</taxon>
        <taxon>Gunneridae</taxon>
        <taxon>Pentapetalae</taxon>
        <taxon>rosids</taxon>
        <taxon>fabids</taxon>
        <taxon>Rosales</taxon>
        <taxon>Cannabaceae</taxon>
        <taxon>Trema</taxon>
    </lineage>
</organism>
<accession>A0A2P5D4Y6</accession>
<keyword evidence="2" id="KW-1185">Reference proteome</keyword>